<feature type="compositionally biased region" description="Polar residues" evidence="2">
    <location>
        <begin position="205"/>
        <end position="216"/>
    </location>
</feature>
<name>A0A6A7FQI7_9CRUS</name>
<dbReference type="EMBL" id="IACT01001521">
    <property type="protein sequence ID" value="LAC20867.1"/>
    <property type="molecule type" value="mRNA"/>
</dbReference>
<evidence type="ECO:0000256" key="2">
    <source>
        <dbReference type="SAM" id="MobiDB-lite"/>
    </source>
</evidence>
<dbReference type="AlphaFoldDB" id="A0A6A7FQI7"/>
<feature type="region of interest" description="Disordered" evidence="2">
    <location>
        <begin position="1"/>
        <end position="48"/>
    </location>
</feature>
<sequence length="678" mass="73118">MNRRNANSNTGSSATTTTSSNNTSNNATSSSNNNSSSSTSKSSNESAGWQLSGGEVLQYKQHVQQRIQQDLQDSLAHLTQHQQQLAELNRKLSMAKLQVIASVAESKEKVHDSCDGLLQQLTDALINRRTELLERLDQVEQESLSPLLECEVVLNTSITDTRNLLHYGAALAAGGYTNITAGAPLKSTLISSLDPDTEQTAMAIKQSTDVNSPVNKDTNKHPSDVSYTDKKGSHTCNTELSIGACRRTCVSRNTAEPDNNSTDPGTPVNCPTGAAETISAAATEKTSSLIVTKDRISKFQTKAALNNCLPSVPELCSVACASVLFESTTAQQLLPVLQQYGTVRRQGPVQITLVHEKPGALMLYWEEVIDEDEDDNTEQREFVLQCSNASTAILDDATAVTFRTADNTAAADTIVTASTISATTAVTTTAPLVTSAADAVQYRTVYQGSEDSFLLQQLCTGANYWLRVTRKTSVPDAEVTTPKAQSTTGLHEGLLDAWSLPKLCSTTVPHYRWDAGSSDNNNTIGWRVADDGRLASKESNECCVITSSSAQLLPDCTITLQVVVAGVGCSDEGFAVSWQPLTTQRQLTAPGTLFVGATGSVVVDGVQRLMQLPALCSGSCVSYSVEQPDPRTPKLRIHVETADKLVTYEWAVPTSIRKEPRLYFSACFADQHWSIRVY</sequence>
<evidence type="ECO:0000313" key="3">
    <source>
        <dbReference type="EMBL" id="LAC20867.1"/>
    </source>
</evidence>
<organism evidence="3">
    <name type="scientific">Hirondellea gigas</name>
    <dbReference type="NCBI Taxonomy" id="1518452"/>
    <lineage>
        <taxon>Eukaryota</taxon>
        <taxon>Metazoa</taxon>
        <taxon>Ecdysozoa</taxon>
        <taxon>Arthropoda</taxon>
        <taxon>Crustacea</taxon>
        <taxon>Multicrustacea</taxon>
        <taxon>Malacostraca</taxon>
        <taxon>Eumalacostraca</taxon>
        <taxon>Peracarida</taxon>
        <taxon>Amphipoda</taxon>
        <taxon>Amphilochidea</taxon>
        <taxon>Lysianassida</taxon>
        <taxon>Lysianassidira</taxon>
        <taxon>Lysianassoidea</taxon>
        <taxon>Lysianassidae</taxon>
        <taxon>Hirondellea</taxon>
    </lineage>
</organism>
<feature type="coiled-coil region" evidence="1">
    <location>
        <begin position="71"/>
        <end position="98"/>
    </location>
</feature>
<feature type="region of interest" description="Disordered" evidence="2">
    <location>
        <begin position="205"/>
        <end position="231"/>
    </location>
</feature>
<evidence type="ECO:0000256" key="1">
    <source>
        <dbReference type="SAM" id="Coils"/>
    </source>
</evidence>
<protein>
    <submittedName>
        <fullName evidence="3">Cytokine receptor-like factor 3</fullName>
    </submittedName>
</protein>
<reference evidence="3" key="1">
    <citation type="submission" date="2017-11" db="EMBL/GenBank/DDBJ databases">
        <title>The sensing device of the deep-sea amphipod.</title>
        <authorList>
            <person name="Kobayashi H."/>
            <person name="Nagahama T."/>
            <person name="Arai W."/>
            <person name="Sasagawa Y."/>
            <person name="Umeda M."/>
            <person name="Hayashi T."/>
            <person name="Nikaido I."/>
            <person name="Watanabe H."/>
            <person name="Oguri K."/>
            <person name="Kitazato H."/>
            <person name="Fujioka K."/>
            <person name="Kido Y."/>
            <person name="Takami H."/>
        </authorList>
    </citation>
    <scope>NUCLEOTIDE SEQUENCE</scope>
    <source>
        <tissue evidence="3">Whole body</tissue>
    </source>
</reference>
<accession>A0A6A7FQI7</accession>
<keyword evidence="3" id="KW-0675">Receptor</keyword>
<proteinExistence type="evidence at transcript level"/>
<feature type="compositionally biased region" description="Basic and acidic residues" evidence="2">
    <location>
        <begin position="217"/>
        <end position="231"/>
    </location>
</feature>
<keyword evidence="1" id="KW-0175">Coiled coil</keyword>
<feature type="compositionally biased region" description="Low complexity" evidence="2">
    <location>
        <begin position="1"/>
        <end position="47"/>
    </location>
</feature>